<accession>A0ABQ3Y058</accession>
<organism evidence="1 2">
    <name type="scientific">Paractinoplanes deccanensis</name>
    <dbReference type="NCBI Taxonomy" id="113561"/>
    <lineage>
        <taxon>Bacteria</taxon>
        <taxon>Bacillati</taxon>
        <taxon>Actinomycetota</taxon>
        <taxon>Actinomycetes</taxon>
        <taxon>Micromonosporales</taxon>
        <taxon>Micromonosporaceae</taxon>
        <taxon>Paractinoplanes</taxon>
    </lineage>
</organism>
<evidence type="ECO:0000313" key="2">
    <source>
        <dbReference type="Proteomes" id="UP000609879"/>
    </source>
</evidence>
<dbReference type="EMBL" id="BOMI01000033">
    <property type="protein sequence ID" value="GID73389.1"/>
    <property type="molecule type" value="Genomic_DNA"/>
</dbReference>
<sequence>MTRLDRRKRNRKPGQVFTRVVVAEEVRAPMEGVQLLFMTGRGRRLA</sequence>
<gene>
    <name evidence="1" type="ORF">Ade02nite_20300</name>
</gene>
<dbReference type="Proteomes" id="UP000609879">
    <property type="component" value="Unassembled WGS sequence"/>
</dbReference>
<dbReference type="RefSeq" id="WP_203761311.1">
    <property type="nucleotide sequence ID" value="NZ_BAAABO010000029.1"/>
</dbReference>
<name>A0ABQ3Y058_9ACTN</name>
<keyword evidence="2" id="KW-1185">Reference proteome</keyword>
<evidence type="ECO:0000313" key="1">
    <source>
        <dbReference type="EMBL" id="GID73389.1"/>
    </source>
</evidence>
<reference evidence="1 2" key="1">
    <citation type="submission" date="2021-01" db="EMBL/GenBank/DDBJ databases">
        <title>Whole genome shotgun sequence of Actinoplanes deccanensis NBRC 13994.</title>
        <authorList>
            <person name="Komaki H."/>
            <person name="Tamura T."/>
        </authorList>
    </citation>
    <scope>NUCLEOTIDE SEQUENCE [LARGE SCALE GENOMIC DNA]</scope>
    <source>
        <strain evidence="1 2">NBRC 13994</strain>
    </source>
</reference>
<comment type="caution">
    <text evidence="1">The sequence shown here is derived from an EMBL/GenBank/DDBJ whole genome shotgun (WGS) entry which is preliminary data.</text>
</comment>
<protein>
    <submittedName>
        <fullName evidence="1">Uncharacterized protein</fullName>
    </submittedName>
</protein>
<proteinExistence type="predicted"/>